<protein>
    <recommendedName>
        <fullName evidence="7">Peptidase S1 domain-containing protein</fullName>
    </recommendedName>
</protein>
<keyword evidence="4" id="KW-0843">Virulence</keyword>
<dbReference type="VEuPathDB" id="FungiDB:KRP23_9669"/>
<dbReference type="GO" id="GO:0005576">
    <property type="term" value="C:extracellular region"/>
    <property type="evidence" value="ECO:0007669"/>
    <property type="project" value="UniProtKB-SubCell"/>
</dbReference>
<proteinExistence type="predicted"/>
<dbReference type="Gene3D" id="2.40.10.10">
    <property type="entry name" value="Trypsin-like serine proteases"/>
    <property type="match status" value="1"/>
</dbReference>
<reference evidence="8" key="2">
    <citation type="submission" date="2015-06" db="UniProtKB">
        <authorList>
            <consortium name="EnsemblProtists"/>
        </authorList>
    </citation>
    <scope>IDENTIFICATION</scope>
    <source>
        <strain evidence="8">Pr102</strain>
    </source>
</reference>
<dbReference type="Proteomes" id="UP000005238">
    <property type="component" value="Unassembled WGS sequence"/>
</dbReference>
<dbReference type="SMART" id="SM00020">
    <property type="entry name" value="Tryp_SPc"/>
    <property type="match status" value="1"/>
</dbReference>
<reference evidence="9" key="1">
    <citation type="journal article" date="2006" name="Science">
        <title>Phytophthora genome sequences uncover evolutionary origins and mechanisms of pathogenesis.</title>
        <authorList>
            <person name="Tyler B.M."/>
            <person name="Tripathy S."/>
            <person name="Zhang X."/>
            <person name="Dehal P."/>
            <person name="Jiang R.H."/>
            <person name="Aerts A."/>
            <person name="Arredondo F.D."/>
            <person name="Baxter L."/>
            <person name="Bensasson D."/>
            <person name="Beynon J.L."/>
            <person name="Chapman J."/>
            <person name="Damasceno C.M."/>
            <person name="Dorrance A.E."/>
            <person name="Dou D."/>
            <person name="Dickerman A.W."/>
            <person name="Dubchak I.L."/>
            <person name="Garbelotto M."/>
            <person name="Gijzen M."/>
            <person name="Gordon S.G."/>
            <person name="Govers F."/>
            <person name="Grunwald N.J."/>
            <person name="Huang W."/>
            <person name="Ivors K.L."/>
            <person name="Jones R.W."/>
            <person name="Kamoun S."/>
            <person name="Krampis K."/>
            <person name="Lamour K.H."/>
            <person name="Lee M.K."/>
            <person name="McDonald W.H."/>
            <person name="Medina M."/>
            <person name="Meijer H.J."/>
            <person name="Nordberg E.K."/>
            <person name="Maclean D.J."/>
            <person name="Ospina-Giraldo M.D."/>
            <person name="Morris P.F."/>
            <person name="Phuntumart V."/>
            <person name="Putnam N.H."/>
            <person name="Rash S."/>
            <person name="Rose J.K."/>
            <person name="Sakihama Y."/>
            <person name="Salamov A.A."/>
            <person name="Savidor A."/>
            <person name="Scheuring C.F."/>
            <person name="Smith B.M."/>
            <person name="Sobral B.W."/>
            <person name="Terry A."/>
            <person name="Torto-Alalibo T.A."/>
            <person name="Win J."/>
            <person name="Xu Z."/>
            <person name="Zhang H."/>
            <person name="Grigoriev I.V."/>
            <person name="Rokhsar D.S."/>
            <person name="Boore J.L."/>
        </authorList>
    </citation>
    <scope>NUCLEOTIDE SEQUENCE [LARGE SCALE GENOMIC DNA]</scope>
    <source>
        <strain evidence="9">Pr102</strain>
    </source>
</reference>
<dbReference type="GO" id="GO:0004252">
    <property type="term" value="F:serine-type endopeptidase activity"/>
    <property type="evidence" value="ECO:0000318"/>
    <property type="project" value="GO_Central"/>
</dbReference>
<dbReference type="InterPro" id="IPR043504">
    <property type="entry name" value="Peptidase_S1_PA_chymotrypsin"/>
</dbReference>
<dbReference type="AlphaFoldDB" id="H3H0C9"/>
<organism evidence="8 9">
    <name type="scientific">Phytophthora ramorum</name>
    <name type="common">Sudden oak death agent</name>
    <dbReference type="NCBI Taxonomy" id="164328"/>
    <lineage>
        <taxon>Eukaryota</taxon>
        <taxon>Sar</taxon>
        <taxon>Stramenopiles</taxon>
        <taxon>Oomycota</taxon>
        <taxon>Peronosporomycetes</taxon>
        <taxon>Peronosporales</taxon>
        <taxon>Peronosporaceae</taxon>
        <taxon>Phytophthora</taxon>
    </lineage>
</organism>
<keyword evidence="5" id="KW-1015">Disulfide bond</keyword>
<dbReference type="STRING" id="164328.H3H0C9"/>
<dbReference type="SUPFAM" id="SSF50494">
    <property type="entry name" value="Trypsin-like serine proteases"/>
    <property type="match status" value="1"/>
</dbReference>
<evidence type="ECO:0000256" key="5">
    <source>
        <dbReference type="ARBA" id="ARBA00023157"/>
    </source>
</evidence>
<sequence>MRRDIRWASVGAHYNNGTKDGEKIKIVAMLTHPKFADLSNDFMVLELESPSSHEPVALAAADGSDITVGEWGDVIGWKFIAGNGTTPSRRANELQSAKVRLMSSEECSTMMHIDDTMVCSGGLANEDPCQGAIGSPLIVERSRGGQSGQDVVVGVVSWGKDCNLANTPSVLARVSSGRTWIDDVTGSACFA</sequence>
<keyword evidence="6" id="KW-0325">Glycoprotein</keyword>
<evidence type="ECO:0000256" key="4">
    <source>
        <dbReference type="ARBA" id="ARBA00023026"/>
    </source>
</evidence>
<feature type="domain" description="Peptidase S1" evidence="7">
    <location>
        <begin position="10"/>
        <end position="186"/>
    </location>
</feature>
<dbReference type="InParanoid" id="H3H0C9"/>
<name>H3H0C9_PHYRM</name>
<evidence type="ECO:0000256" key="3">
    <source>
        <dbReference type="ARBA" id="ARBA00022729"/>
    </source>
</evidence>
<dbReference type="InterPro" id="IPR009003">
    <property type="entry name" value="Peptidase_S1_PA"/>
</dbReference>
<dbReference type="PANTHER" id="PTHR24276:SF98">
    <property type="entry name" value="FI18310P1-RELATED"/>
    <property type="match status" value="1"/>
</dbReference>
<dbReference type="eggNOG" id="KOG3627">
    <property type="taxonomic scope" value="Eukaryota"/>
</dbReference>
<keyword evidence="3" id="KW-0732">Signal</keyword>
<dbReference type="PANTHER" id="PTHR24276">
    <property type="entry name" value="POLYSERASE-RELATED"/>
    <property type="match status" value="1"/>
</dbReference>
<dbReference type="InterPro" id="IPR050430">
    <property type="entry name" value="Peptidase_S1"/>
</dbReference>
<evidence type="ECO:0000313" key="9">
    <source>
        <dbReference type="Proteomes" id="UP000005238"/>
    </source>
</evidence>
<evidence type="ECO:0000256" key="2">
    <source>
        <dbReference type="ARBA" id="ARBA00022525"/>
    </source>
</evidence>
<evidence type="ECO:0000256" key="6">
    <source>
        <dbReference type="ARBA" id="ARBA00023180"/>
    </source>
</evidence>
<accession>H3H0C9</accession>
<dbReference type="OMA" id="EWIESAT"/>
<dbReference type="Pfam" id="PF00089">
    <property type="entry name" value="Trypsin"/>
    <property type="match status" value="1"/>
</dbReference>
<dbReference type="GO" id="GO:0006508">
    <property type="term" value="P:proteolysis"/>
    <property type="evidence" value="ECO:0007669"/>
    <property type="project" value="InterPro"/>
</dbReference>
<evidence type="ECO:0000313" key="8">
    <source>
        <dbReference type="EnsemblProtists" id="Phyra83603"/>
    </source>
</evidence>
<keyword evidence="2" id="KW-0964">Secreted</keyword>
<dbReference type="VEuPathDB" id="FungiDB:KRP22_13679"/>
<keyword evidence="9" id="KW-1185">Reference proteome</keyword>
<evidence type="ECO:0000259" key="7">
    <source>
        <dbReference type="PROSITE" id="PS50240"/>
    </source>
</evidence>
<dbReference type="EnsemblProtists" id="Phyra83603">
    <property type="protein sequence ID" value="Phyra83603"/>
    <property type="gene ID" value="Phyra83603"/>
</dbReference>
<comment type="subcellular location">
    <subcellularLocation>
        <location evidence="1">Secreted</location>
    </subcellularLocation>
</comment>
<evidence type="ECO:0000256" key="1">
    <source>
        <dbReference type="ARBA" id="ARBA00004613"/>
    </source>
</evidence>
<dbReference type="PROSITE" id="PS50240">
    <property type="entry name" value="TRYPSIN_DOM"/>
    <property type="match status" value="1"/>
</dbReference>
<dbReference type="EMBL" id="DS566089">
    <property type="status" value="NOT_ANNOTATED_CDS"/>
    <property type="molecule type" value="Genomic_DNA"/>
</dbReference>
<dbReference type="InterPro" id="IPR001254">
    <property type="entry name" value="Trypsin_dom"/>
</dbReference>
<dbReference type="HOGENOM" id="CLU_006842_13_1_1"/>